<dbReference type="Gene3D" id="3.40.50.1110">
    <property type="entry name" value="SGNH hydrolase"/>
    <property type="match status" value="1"/>
</dbReference>
<sequence length="395" mass="45334">MKDKIRLVLINLFVTHIIIMSLNLLSIIVLFVSGEIKGLPSREQADEKWDQMRANLPNYDDHNRELIELHFREYRQQKPLYQSYIGWSLKPFKGKTINIDNNGDRIHEGISVDKSNKSVYFFGGSTLWGEGAPDSETIPALFSLISGFPSYNKGDLGLNSRQGVARLINLLSQGEKIDFAIFYDGVNDVAAACLAGLRANDHYNASIYRERIEKGRKSLKNDTLKLYLNGSEFVQALDWALFFGTRNLAAKINQKIFNRSTVESSVDDFYVCDNSSERAQRVAESLVNHWEIAQKIAEDYDIDFLAILQPVAHVGSANLTQITFNELQQEEALQYRTVYPLIKEIMQKRGHKWIVDYTEMFSRDEYIYIDFCHVSPNGNLIIAEQIYKDIKSYLE</sequence>
<evidence type="ECO:0000313" key="2">
    <source>
        <dbReference type="EMBL" id="OJJ25528.1"/>
    </source>
</evidence>
<evidence type="ECO:0000313" key="3">
    <source>
        <dbReference type="Proteomes" id="UP000183940"/>
    </source>
</evidence>
<protein>
    <recommendedName>
        <fullName evidence="4">SGNH hydrolase-type esterase domain-containing protein</fullName>
    </recommendedName>
</protein>
<dbReference type="Proteomes" id="UP000183940">
    <property type="component" value="Unassembled WGS sequence"/>
</dbReference>
<proteinExistence type="predicted"/>
<keyword evidence="1" id="KW-1133">Transmembrane helix</keyword>
<keyword evidence="1" id="KW-0812">Transmembrane</keyword>
<dbReference type="STRING" id="1925591.BI308_11210"/>
<dbReference type="SUPFAM" id="SSF52266">
    <property type="entry name" value="SGNH hydrolase"/>
    <property type="match status" value="1"/>
</dbReference>
<keyword evidence="3" id="KW-1185">Reference proteome</keyword>
<feature type="transmembrane region" description="Helical" evidence="1">
    <location>
        <begin position="7"/>
        <end position="32"/>
    </location>
</feature>
<organism evidence="2 3">
    <name type="scientific">Roseofilum reptotaenium AO1-A</name>
    <dbReference type="NCBI Taxonomy" id="1925591"/>
    <lineage>
        <taxon>Bacteria</taxon>
        <taxon>Bacillati</taxon>
        <taxon>Cyanobacteriota</taxon>
        <taxon>Cyanophyceae</taxon>
        <taxon>Desertifilales</taxon>
        <taxon>Desertifilaceae</taxon>
        <taxon>Roseofilum</taxon>
    </lineage>
</organism>
<dbReference type="InterPro" id="IPR036514">
    <property type="entry name" value="SGNH_hydro_sf"/>
</dbReference>
<accession>A0A1L9QS80</accession>
<dbReference type="AlphaFoldDB" id="A0A1L9QS80"/>
<dbReference type="EMBL" id="MLAW01000016">
    <property type="protein sequence ID" value="OJJ25528.1"/>
    <property type="molecule type" value="Genomic_DNA"/>
</dbReference>
<keyword evidence="1" id="KW-0472">Membrane</keyword>
<gene>
    <name evidence="2" type="ORF">BI308_11210</name>
</gene>
<comment type="caution">
    <text evidence="2">The sequence shown here is derived from an EMBL/GenBank/DDBJ whole genome shotgun (WGS) entry which is preliminary data.</text>
</comment>
<reference evidence="2" key="1">
    <citation type="submission" date="2016-10" db="EMBL/GenBank/DDBJ databases">
        <title>CRISPR-Cas defence system in Roseofilum reptotaenium: evidence of a bacteriophage-cyanobacterium arms race in the coral black band disease.</title>
        <authorList>
            <person name="Buerger P."/>
            <person name="Wood-Charlson E.M."/>
            <person name="Weynberg K.D."/>
            <person name="Willis B."/>
            <person name="Van Oppen M.J."/>
        </authorList>
    </citation>
    <scope>NUCLEOTIDE SEQUENCE [LARGE SCALE GENOMIC DNA]</scope>
    <source>
        <strain evidence="2">AO1-A</strain>
    </source>
</reference>
<evidence type="ECO:0008006" key="4">
    <source>
        <dbReference type="Google" id="ProtNLM"/>
    </source>
</evidence>
<evidence type="ECO:0000256" key="1">
    <source>
        <dbReference type="SAM" id="Phobius"/>
    </source>
</evidence>
<name>A0A1L9QS80_9CYAN</name>